<comment type="caution">
    <text evidence="1">The sequence shown here is derived from an EMBL/GenBank/DDBJ whole genome shotgun (WGS) entry which is preliminary data.</text>
</comment>
<name>X1HSY4_9ZZZZ</name>
<dbReference type="AlphaFoldDB" id="X1HSY4"/>
<proteinExistence type="predicted"/>
<dbReference type="EMBL" id="BARU01019794">
    <property type="protein sequence ID" value="GAH56944.1"/>
    <property type="molecule type" value="Genomic_DNA"/>
</dbReference>
<organism evidence="1">
    <name type="scientific">marine sediment metagenome</name>
    <dbReference type="NCBI Taxonomy" id="412755"/>
    <lineage>
        <taxon>unclassified sequences</taxon>
        <taxon>metagenomes</taxon>
        <taxon>ecological metagenomes</taxon>
    </lineage>
</organism>
<gene>
    <name evidence="1" type="ORF">S03H2_32574</name>
</gene>
<reference evidence="1" key="1">
    <citation type="journal article" date="2014" name="Front. Microbiol.">
        <title>High frequency of phylogenetically diverse reductive dehalogenase-homologous genes in deep subseafloor sedimentary metagenomes.</title>
        <authorList>
            <person name="Kawai M."/>
            <person name="Futagami T."/>
            <person name="Toyoda A."/>
            <person name="Takaki Y."/>
            <person name="Nishi S."/>
            <person name="Hori S."/>
            <person name="Arai W."/>
            <person name="Tsubouchi T."/>
            <person name="Morono Y."/>
            <person name="Uchiyama I."/>
            <person name="Ito T."/>
            <person name="Fujiyama A."/>
            <person name="Inagaki F."/>
            <person name="Takami H."/>
        </authorList>
    </citation>
    <scope>NUCLEOTIDE SEQUENCE</scope>
    <source>
        <strain evidence="1">Expedition CK06-06</strain>
    </source>
</reference>
<sequence>MEIPKADEVRKNMRRIDEYVLPSGGRYGMYSDGKVFVGIHEDDDEIVTIFDIEKGKCVYMDEKTIMGWKVFEEMLKGGRL</sequence>
<protein>
    <submittedName>
        <fullName evidence="1">Uncharacterized protein</fullName>
    </submittedName>
</protein>
<accession>X1HSY4</accession>
<evidence type="ECO:0000313" key="1">
    <source>
        <dbReference type="EMBL" id="GAH56944.1"/>
    </source>
</evidence>